<feature type="binding site" evidence="21">
    <location>
        <begin position="472"/>
        <end position="479"/>
    </location>
    <ligand>
        <name>ATP</name>
        <dbReference type="ChEBI" id="CHEBI:30616"/>
    </ligand>
</feature>
<keyword evidence="22" id="KW-0460">Magnesium</keyword>
<keyword evidence="13 27" id="KW-0472">Membrane</keyword>
<comment type="catalytic activity">
    <reaction evidence="19">
        <text>L-tyrosyl-[protein] + ATP = O-phospho-L-tyrosyl-[protein] + ADP + H(+)</text>
        <dbReference type="Rhea" id="RHEA:10596"/>
        <dbReference type="Rhea" id="RHEA-COMP:10136"/>
        <dbReference type="Rhea" id="RHEA-COMP:20101"/>
        <dbReference type="ChEBI" id="CHEBI:15378"/>
        <dbReference type="ChEBI" id="CHEBI:30616"/>
        <dbReference type="ChEBI" id="CHEBI:46858"/>
        <dbReference type="ChEBI" id="CHEBI:61978"/>
        <dbReference type="ChEBI" id="CHEBI:456216"/>
        <dbReference type="EC" id="2.7.10.1"/>
    </reaction>
</comment>
<feature type="binding site" evidence="24">
    <location>
        <begin position="471"/>
        <end position="479"/>
    </location>
    <ligand>
        <name>ATP</name>
        <dbReference type="ChEBI" id="CHEBI:30616"/>
    </ligand>
</feature>
<dbReference type="InterPro" id="IPR001245">
    <property type="entry name" value="Ser-Thr/Tyr_kinase_cat_dom"/>
</dbReference>
<dbReference type="GO" id="GO:0005524">
    <property type="term" value="F:ATP binding"/>
    <property type="evidence" value="ECO:0007669"/>
    <property type="project" value="UniProtKB-UniRule"/>
</dbReference>
<dbReference type="GO" id="GO:0005886">
    <property type="term" value="C:plasma membrane"/>
    <property type="evidence" value="ECO:0007669"/>
    <property type="project" value="UniProtKB-SubCell"/>
</dbReference>
<gene>
    <name evidence="30" type="ORF">AAFF_G00216030</name>
</gene>
<evidence type="ECO:0000256" key="21">
    <source>
        <dbReference type="PIRSR" id="PIRSR000615-2"/>
    </source>
</evidence>
<dbReference type="SUPFAM" id="SSF48726">
    <property type="entry name" value="Immunoglobulin"/>
    <property type="match status" value="4"/>
</dbReference>
<evidence type="ECO:0000313" key="31">
    <source>
        <dbReference type="Proteomes" id="UP001221898"/>
    </source>
</evidence>
<evidence type="ECO:0000256" key="22">
    <source>
        <dbReference type="PIRSR" id="PIRSR000615-3"/>
    </source>
</evidence>
<feature type="site" description="Important for interaction with phosphotyrosine-binding proteins" evidence="23">
    <location>
        <position position="801"/>
    </location>
</feature>
<dbReference type="PROSITE" id="PS50835">
    <property type="entry name" value="IG_LIKE"/>
    <property type="match status" value="3"/>
</dbReference>
<evidence type="ECO:0000256" key="16">
    <source>
        <dbReference type="ARBA" id="ARBA00023170"/>
    </source>
</evidence>
<feature type="binding site" evidence="22">
    <location>
        <position position="675"/>
    </location>
    <ligand>
        <name>Mg(2+)</name>
        <dbReference type="ChEBI" id="CHEBI:18420"/>
    </ligand>
</feature>
<keyword evidence="14" id="KW-0829">Tyrosine-protein kinase</keyword>
<dbReference type="GO" id="GO:0019955">
    <property type="term" value="F:cytokine binding"/>
    <property type="evidence" value="ECO:0007669"/>
    <property type="project" value="InterPro"/>
</dbReference>
<feature type="binding site" evidence="22">
    <location>
        <position position="662"/>
    </location>
    <ligand>
        <name>Mg(2+)</name>
        <dbReference type="ChEBI" id="CHEBI:18420"/>
    </ligand>
</feature>
<feature type="transmembrane region" description="Helical" evidence="27">
    <location>
        <begin position="395"/>
        <end position="421"/>
    </location>
</feature>
<dbReference type="Pfam" id="PF07714">
    <property type="entry name" value="PK_Tyr_Ser-Thr"/>
    <property type="match status" value="1"/>
</dbReference>
<dbReference type="FunFam" id="3.30.200.20:FF:000025">
    <property type="entry name" value="Platelet-derived growth factor receptor alpha"/>
    <property type="match status" value="1"/>
</dbReference>
<keyword evidence="22" id="KW-0479">Metal-binding</keyword>
<dbReference type="InterPro" id="IPR007110">
    <property type="entry name" value="Ig-like_dom"/>
</dbReference>
<evidence type="ECO:0000256" key="17">
    <source>
        <dbReference type="ARBA" id="ARBA00023180"/>
    </source>
</evidence>
<dbReference type="PANTHER" id="PTHR24416">
    <property type="entry name" value="TYROSINE-PROTEIN KINASE RECEPTOR"/>
    <property type="match status" value="1"/>
</dbReference>
<proteinExistence type="inferred from homology"/>
<dbReference type="InterPro" id="IPR013098">
    <property type="entry name" value="Ig_I-set"/>
</dbReference>
<keyword evidence="18 26" id="KW-0393">Immunoglobulin domain</keyword>
<evidence type="ECO:0000256" key="24">
    <source>
        <dbReference type="PIRSR" id="PIRSR500947-51"/>
    </source>
</evidence>
<feature type="domain" description="Ig-like" evidence="29">
    <location>
        <begin position="212"/>
        <end position="300"/>
    </location>
</feature>
<evidence type="ECO:0000259" key="29">
    <source>
        <dbReference type="PROSITE" id="PS50835"/>
    </source>
</evidence>
<feature type="domain" description="Ig-like" evidence="29">
    <location>
        <begin position="317"/>
        <end position="390"/>
    </location>
</feature>
<keyword evidence="17" id="KW-0325">Glycoprotein</keyword>
<feature type="domain" description="Protein kinase" evidence="28">
    <location>
        <begin position="465"/>
        <end position="801"/>
    </location>
</feature>
<dbReference type="GO" id="GO:0005011">
    <property type="term" value="F:macrophage colony-stimulating factor receptor activity"/>
    <property type="evidence" value="ECO:0007669"/>
    <property type="project" value="TreeGrafter"/>
</dbReference>
<keyword evidence="7" id="KW-0677">Repeat</keyword>
<dbReference type="Pfam" id="PF07679">
    <property type="entry name" value="I-set"/>
    <property type="match status" value="2"/>
</dbReference>
<dbReference type="InterPro" id="IPR013783">
    <property type="entry name" value="Ig-like_fold"/>
</dbReference>
<dbReference type="Proteomes" id="UP001221898">
    <property type="component" value="Unassembled WGS sequence"/>
</dbReference>
<keyword evidence="5" id="KW-0808">Transferase</keyword>
<keyword evidence="16 26" id="KW-0675">Receptor</keyword>
<dbReference type="EMBL" id="JAINUG010000288">
    <property type="protein sequence ID" value="KAJ8383632.1"/>
    <property type="molecule type" value="Genomic_DNA"/>
</dbReference>
<dbReference type="InterPro" id="IPR020635">
    <property type="entry name" value="Tyr_kinase_cat_dom"/>
</dbReference>
<dbReference type="InterPro" id="IPR008266">
    <property type="entry name" value="Tyr_kinase_AS"/>
</dbReference>
<dbReference type="EC" id="2.7.10.1" evidence="2"/>
<evidence type="ECO:0000256" key="7">
    <source>
        <dbReference type="ARBA" id="ARBA00022737"/>
    </source>
</evidence>
<evidence type="ECO:0000256" key="26">
    <source>
        <dbReference type="RuleBase" id="RU000311"/>
    </source>
</evidence>
<dbReference type="PROSITE" id="PS00240">
    <property type="entry name" value="RECEPTOR_TYR_KIN_III"/>
    <property type="match status" value="1"/>
</dbReference>
<evidence type="ECO:0000256" key="8">
    <source>
        <dbReference type="ARBA" id="ARBA00022741"/>
    </source>
</evidence>
<protein>
    <recommendedName>
        <fullName evidence="2">receptor protein-tyrosine kinase</fullName>
        <ecNumber evidence="2">2.7.10.1</ecNumber>
    </recommendedName>
</protein>
<evidence type="ECO:0000256" key="4">
    <source>
        <dbReference type="ARBA" id="ARBA00022553"/>
    </source>
</evidence>
<dbReference type="PIRSF" id="PIRSF000615">
    <property type="entry name" value="TyrPK_CSF1-R"/>
    <property type="match status" value="1"/>
</dbReference>
<dbReference type="SUPFAM" id="SSF56112">
    <property type="entry name" value="Protein kinase-like (PK-like)"/>
    <property type="match status" value="1"/>
</dbReference>
<dbReference type="GO" id="GO:0001667">
    <property type="term" value="P:ameboidal-type cell migration"/>
    <property type="evidence" value="ECO:0007669"/>
    <property type="project" value="UniProtKB-ARBA"/>
</dbReference>
<sequence>MHFALPADPQNPFRRLRTTGTVRKEGLSYLLPCLLTDQSQAANLSLRMENGGAVPKGMNYTTLPGRGILIHSLQPSYSGYYVCSARIGGVEKSSRSVFINVIKRLRQPPSVDLGKDQYVRLVGEGLNITCTTRNPNFSYNITWRHSAGKELTPVEEVIWLSTGMSTSSVLTMLALNVSDTGNITCTGANEAGANSSTTHLQVVDQPYIRMSPVLSPTPPGNKTTVEVTEGKDLELRVRIEAYPEIRVQWWDTPASAKASREFLGHNNRYEAALHLKRMQSGEQGKYVFNAWSSKANASITFHVHMFQSPTAALRWENSSTLTCTSTGHPAPTILWYRCSGIRSTYVSSAAQEYGPAEVTSALTLPPPGNRTTVECVAVNSVGLNRDTFVTDVSHIWLSTLLTPTLAATAGLLLFLMIILLYKYKQKPRYENRWRIIEACDGNNYTFIDPSQLPYSEKWEFPRDKLRLGKVLGAGAFGKVVEATAYGLEKGDDALRVAVKMLKPTAHWEERDALMCELKILSHLGHHMNVVNLLGACTHGGPVLIITEYCSHGDLLKFLRSREESFLGLTGNPAAILDYNNLSDRKSYIRSDSGISCSDGYLDMKPAWGLTGSSQGPCGKKEAEPDTWLLDINDLLGFSFQVAQGLEFLASKNCIHRDVAARNVLLTDSHVAKICDFGLARDIVNDSNYVVKGNARLPVKWMAPESIFDCVYTLQSDVWSYGVLLWEIFSLGKSPYPGIPVDSRFYNMIKDGCQMSRPDFAPAEMYAIIKTCWNLEPTERPTFSKIVETMRQLLERSSHEVYKNVRSDQSCDSCEDAEESCDQSCDREDEGQPLVNTNIYQFC</sequence>
<keyword evidence="8 21" id="KW-0547">Nucleotide-binding</keyword>
<evidence type="ECO:0000256" key="15">
    <source>
        <dbReference type="ARBA" id="ARBA00023157"/>
    </source>
</evidence>
<evidence type="ECO:0000256" key="14">
    <source>
        <dbReference type="ARBA" id="ARBA00023137"/>
    </source>
</evidence>
<dbReference type="AlphaFoldDB" id="A0AAD7RGT5"/>
<evidence type="ECO:0000256" key="3">
    <source>
        <dbReference type="ARBA" id="ARBA00022475"/>
    </source>
</evidence>
<evidence type="ECO:0000313" key="30">
    <source>
        <dbReference type="EMBL" id="KAJ8383632.1"/>
    </source>
</evidence>
<reference evidence="30" key="1">
    <citation type="journal article" date="2023" name="Science">
        <title>Genome structures resolve the early diversification of teleost fishes.</title>
        <authorList>
            <person name="Parey E."/>
            <person name="Louis A."/>
            <person name="Montfort J."/>
            <person name="Bouchez O."/>
            <person name="Roques C."/>
            <person name="Iampietro C."/>
            <person name="Lluch J."/>
            <person name="Castinel A."/>
            <person name="Donnadieu C."/>
            <person name="Desvignes T."/>
            <person name="Floi Bucao C."/>
            <person name="Jouanno E."/>
            <person name="Wen M."/>
            <person name="Mejri S."/>
            <person name="Dirks R."/>
            <person name="Jansen H."/>
            <person name="Henkel C."/>
            <person name="Chen W.J."/>
            <person name="Zahm M."/>
            <person name="Cabau C."/>
            <person name="Klopp C."/>
            <person name="Thompson A.W."/>
            <person name="Robinson-Rechavi M."/>
            <person name="Braasch I."/>
            <person name="Lecointre G."/>
            <person name="Bobe J."/>
            <person name="Postlethwait J.H."/>
            <person name="Berthelot C."/>
            <person name="Roest Crollius H."/>
            <person name="Guiguen Y."/>
        </authorList>
    </citation>
    <scope>NUCLEOTIDE SEQUENCE</scope>
    <source>
        <strain evidence="30">NC1722</strain>
    </source>
</reference>
<evidence type="ECO:0000256" key="23">
    <source>
        <dbReference type="PIRSR" id="PIRSR000615-4"/>
    </source>
</evidence>
<evidence type="ECO:0000256" key="1">
    <source>
        <dbReference type="ARBA" id="ARBA00004251"/>
    </source>
</evidence>
<comment type="subcellular location">
    <subcellularLocation>
        <location evidence="1">Cell membrane</location>
        <topology evidence="1">Single-pass type I membrane protein</topology>
    </subcellularLocation>
    <subcellularLocation>
        <location evidence="26">Membrane</location>
        <topology evidence="26">Single-pass type I membrane protein</topology>
    </subcellularLocation>
</comment>
<evidence type="ECO:0000256" key="2">
    <source>
        <dbReference type="ARBA" id="ARBA00011902"/>
    </source>
</evidence>
<evidence type="ECO:0000256" key="11">
    <source>
        <dbReference type="ARBA" id="ARBA00022843"/>
    </source>
</evidence>
<dbReference type="GO" id="GO:0019838">
    <property type="term" value="F:growth factor binding"/>
    <property type="evidence" value="ECO:0007669"/>
    <property type="project" value="TreeGrafter"/>
</dbReference>
<evidence type="ECO:0000256" key="13">
    <source>
        <dbReference type="ARBA" id="ARBA00023136"/>
    </source>
</evidence>
<feature type="binding site" evidence="21 25">
    <location>
        <position position="499"/>
    </location>
    <ligand>
        <name>ATP</name>
        <dbReference type="ChEBI" id="CHEBI:30616"/>
    </ligand>
</feature>
<evidence type="ECO:0000259" key="28">
    <source>
        <dbReference type="PROSITE" id="PS50011"/>
    </source>
</evidence>
<dbReference type="InterPro" id="IPR030658">
    <property type="entry name" value="CSF-1_receptor"/>
</dbReference>
<dbReference type="GO" id="GO:1990682">
    <property type="term" value="C:CSF1-CSF1R complex"/>
    <property type="evidence" value="ECO:0007669"/>
    <property type="project" value="TreeGrafter"/>
</dbReference>
<dbReference type="PROSITE" id="PS00107">
    <property type="entry name" value="PROTEIN_KINASE_ATP"/>
    <property type="match status" value="1"/>
</dbReference>
<comment type="similarity">
    <text evidence="26">Belongs to the protein kinase superfamily. Tyr protein kinase family. CSF-1/PDGF receptor subfamily.</text>
</comment>
<accession>A0AAD7RGT5</accession>
<evidence type="ECO:0000256" key="9">
    <source>
        <dbReference type="ARBA" id="ARBA00022777"/>
    </source>
</evidence>
<evidence type="ECO:0000256" key="10">
    <source>
        <dbReference type="ARBA" id="ARBA00022840"/>
    </source>
</evidence>
<dbReference type="InterPro" id="IPR003599">
    <property type="entry name" value="Ig_sub"/>
</dbReference>
<evidence type="ECO:0000256" key="18">
    <source>
        <dbReference type="ARBA" id="ARBA00023319"/>
    </source>
</evidence>
<feature type="active site" description="Proton acceptor" evidence="20">
    <location>
        <position position="657"/>
    </location>
</feature>
<evidence type="ECO:0000256" key="25">
    <source>
        <dbReference type="PROSITE-ProRule" id="PRU10141"/>
    </source>
</evidence>
<keyword evidence="3" id="KW-1003">Cell membrane</keyword>
<organism evidence="30 31">
    <name type="scientific">Aldrovandia affinis</name>
    <dbReference type="NCBI Taxonomy" id="143900"/>
    <lineage>
        <taxon>Eukaryota</taxon>
        <taxon>Metazoa</taxon>
        <taxon>Chordata</taxon>
        <taxon>Craniata</taxon>
        <taxon>Vertebrata</taxon>
        <taxon>Euteleostomi</taxon>
        <taxon>Actinopterygii</taxon>
        <taxon>Neopterygii</taxon>
        <taxon>Teleostei</taxon>
        <taxon>Notacanthiformes</taxon>
        <taxon>Halosauridae</taxon>
        <taxon>Aldrovandia</taxon>
    </lineage>
</organism>
<dbReference type="GO" id="GO:0007169">
    <property type="term" value="P:cell surface receptor protein tyrosine kinase signaling pathway"/>
    <property type="evidence" value="ECO:0007669"/>
    <property type="project" value="InterPro"/>
</dbReference>
<dbReference type="GO" id="GO:0046872">
    <property type="term" value="F:metal ion binding"/>
    <property type="evidence" value="ECO:0007669"/>
    <property type="project" value="UniProtKB-KW"/>
</dbReference>
<dbReference type="Gene3D" id="2.60.40.10">
    <property type="entry name" value="Immunoglobulins"/>
    <property type="match status" value="4"/>
</dbReference>
<feature type="binding site" evidence="21">
    <location>
        <position position="661"/>
    </location>
    <ligand>
        <name>ATP</name>
        <dbReference type="ChEBI" id="CHEBI:30616"/>
    </ligand>
</feature>
<dbReference type="CDD" id="cd00096">
    <property type="entry name" value="Ig"/>
    <property type="match status" value="1"/>
</dbReference>
<keyword evidence="4" id="KW-0597">Phosphoprotein</keyword>
<dbReference type="SMART" id="SM00409">
    <property type="entry name" value="IG"/>
    <property type="match status" value="3"/>
</dbReference>
<dbReference type="PROSITE" id="PS00109">
    <property type="entry name" value="PROTEIN_KINASE_TYR"/>
    <property type="match status" value="1"/>
</dbReference>
<dbReference type="Gene3D" id="1.10.510.10">
    <property type="entry name" value="Transferase(Phosphotransferase) domain 1"/>
    <property type="match status" value="1"/>
</dbReference>
<dbReference type="Gene3D" id="3.30.200.20">
    <property type="entry name" value="Phosphorylase Kinase, domain 1"/>
    <property type="match status" value="1"/>
</dbReference>
<comment type="caution">
    <text evidence="30">The sequence shown here is derived from an EMBL/GenBank/DDBJ whole genome shotgun (WGS) entry which is preliminary data.</text>
</comment>
<dbReference type="GO" id="GO:0043235">
    <property type="term" value="C:receptor complex"/>
    <property type="evidence" value="ECO:0007669"/>
    <property type="project" value="TreeGrafter"/>
</dbReference>
<evidence type="ECO:0000256" key="19">
    <source>
        <dbReference type="ARBA" id="ARBA00051243"/>
    </source>
</evidence>
<evidence type="ECO:0000256" key="27">
    <source>
        <dbReference type="SAM" id="Phobius"/>
    </source>
</evidence>
<keyword evidence="11" id="KW-0832">Ubl conjugation</keyword>
<dbReference type="GO" id="GO:0030335">
    <property type="term" value="P:positive regulation of cell migration"/>
    <property type="evidence" value="ECO:0007669"/>
    <property type="project" value="TreeGrafter"/>
</dbReference>
<dbReference type="InterPro" id="IPR001824">
    <property type="entry name" value="Tyr_kinase_rcpt_3_CS"/>
</dbReference>
<dbReference type="PANTHER" id="PTHR24416:SF47">
    <property type="entry name" value="MACROPHAGE COLONY-STIMULATING FACTOR 1 RECEPTOR"/>
    <property type="match status" value="1"/>
</dbReference>
<dbReference type="InterPro" id="IPR011009">
    <property type="entry name" value="Kinase-like_dom_sf"/>
</dbReference>
<keyword evidence="15" id="KW-1015">Disulfide bond</keyword>
<dbReference type="InterPro" id="IPR017441">
    <property type="entry name" value="Protein_kinase_ATP_BS"/>
</dbReference>
<feature type="binding site" evidence="21">
    <location>
        <begin position="547"/>
        <end position="553"/>
    </location>
    <ligand>
        <name>ATP</name>
        <dbReference type="ChEBI" id="CHEBI:30616"/>
    </ligand>
</feature>
<feature type="binding site" evidence="22">
    <location>
        <position position="444"/>
    </location>
    <ligand>
        <name>Mg(2+)</name>
        <dbReference type="ChEBI" id="CHEBI:18420"/>
    </ligand>
</feature>
<dbReference type="SMART" id="SM00219">
    <property type="entry name" value="TyrKc"/>
    <property type="match status" value="1"/>
</dbReference>
<dbReference type="InterPro" id="IPR003598">
    <property type="entry name" value="Ig_sub2"/>
</dbReference>
<keyword evidence="9" id="KW-0418">Kinase</keyword>
<dbReference type="InterPro" id="IPR050122">
    <property type="entry name" value="RTK"/>
</dbReference>
<dbReference type="FunFam" id="1.10.510.10:FF:000140">
    <property type="entry name" value="Platelet-derived growth factor receptor beta"/>
    <property type="match status" value="1"/>
</dbReference>
<keyword evidence="12 27" id="KW-1133">Transmembrane helix</keyword>
<keyword evidence="10 21" id="KW-0067">ATP-binding</keyword>
<name>A0AAD7RGT5_9TELE</name>
<dbReference type="PROSITE" id="PS50011">
    <property type="entry name" value="PROTEIN_KINASE_DOM"/>
    <property type="match status" value="1"/>
</dbReference>
<evidence type="ECO:0000256" key="20">
    <source>
        <dbReference type="PIRSR" id="PIRSR000615-1"/>
    </source>
</evidence>
<evidence type="ECO:0000256" key="5">
    <source>
        <dbReference type="ARBA" id="ARBA00022679"/>
    </source>
</evidence>
<dbReference type="InterPro" id="IPR036179">
    <property type="entry name" value="Ig-like_dom_sf"/>
</dbReference>
<dbReference type="GO" id="GO:0043408">
    <property type="term" value="P:regulation of MAPK cascade"/>
    <property type="evidence" value="ECO:0007669"/>
    <property type="project" value="TreeGrafter"/>
</dbReference>
<feature type="domain" description="Ig-like" evidence="29">
    <location>
        <begin position="109"/>
        <end position="201"/>
    </location>
</feature>
<dbReference type="InterPro" id="IPR000719">
    <property type="entry name" value="Prot_kinase_dom"/>
</dbReference>
<evidence type="ECO:0000256" key="12">
    <source>
        <dbReference type="ARBA" id="ARBA00022989"/>
    </source>
</evidence>
<keyword evidence="6 26" id="KW-0812">Transmembrane</keyword>
<dbReference type="SMART" id="SM00408">
    <property type="entry name" value="IGc2"/>
    <property type="match status" value="2"/>
</dbReference>
<keyword evidence="31" id="KW-1185">Reference proteome</keyword>
<dbReference type="PIRSF" id="PIRSF500947">
    <property type="entry name" value="CSF-1_receptor"/>
    <property type="match status" value="1"/>
</dbReference>
<evidence type="ECO:0000256" key="6">
    <source>
        <dbReference type="ARBA" id="ARBA00022692"/>
    </source>
</evidence>
<dbReference type="GO" id="GO:0030316">
    <property type="term" value="P:osteoclast differentiation"/>
    <property type="evidence" value="ECO:0007669"/>
    <property type="project" value="TreeGrafter"/>
</dbReference>